<comment type="caution">
    <text evidence="1">The sequence shown here is derived from an EMBL/GenBank/DDBJ whole genome shotgun (WGS) entry which is preliminary data.</text>
</comment>
<gene>
    <name evidence="1" type="ORF">TorRG33x02_114520</name>
</gene>
<evidence type="ECO:0000313" key="1">
    <source>
        <dbReference type="EMBL" id="PON92854.1"/>
    </source>
</evidence>
<organism evidence="1 2">
    <name type="scientific">Trema orientale</name>
    <name type="common">Charcoal tree</name>
    <name type="synonym">Celtis orientalis</name>
    <dbReference type="NCBI Taxonomy" id="63057"/>
    <lineage>
        <taxon>Eukaryota</taxon>
        <taxon>Viridiplantae</taxon>
        <taxon>Streptophyta</taxon>
        <taxon>Embryophyta</taxon>
        <taxon>Tracheophyta</taxon>
        <taxon>Spermatophyta</taxon>
        <taxon>Magnoliopsida</taxon>
        <taxon>eudicotyledons</taxon>
        <taxon>Gunneridae</taxon>
        <taxon>Pentapetalae</taxon>
        <taxon>rosids</taxon>
        <taxon>fabids</taxon>
        <taxon>Rosales</taxon>
        <taxon>Cannabaceae</taxon>
        <taxon>Trema</taxon>
    </lineage>
</organism>
<proteinExistence type="predicted"/>
<sequence length="89" mass="10452">MYQIENLKEKCYTPPWIVIVVAVGSTERGRFDDLKKSRAVASSAMDRHCYRRQLHREKVRSRFHEEDPSDSFIGGNMVPAVRHRSELLY</sequence>
<keyword evidence="2" id="KW-1185">Reference proteome</keyword>
<dbReference type="Proteomes" id="UP000237000">
    <property type="component" value="Unassembled WGS sequence"/>
</dbReference>
<evidence type="ECO:0000313" key="2">
    <source>
        <dbReference type="Proteomes" id="UP000237000"/>
    </source>
</evidence>
<protein>
    <submittedName>
        <fullName evidence="1">Uncharacterized protein</fullName>
    </submittedName>
</protein>
<dbReference type="EMBL" id="JXTC01000062">
    <property type="protein sequence ID" value="PON92854.1"/>
    <property type="molecule type" value="Genomic_DNA"/>
</dbReference>
<dbReference type="InParanoid" id="A0A2P5F506"/>
<dbReference type="AlphaFoldDB" id="A0A2P5F506"/>
<name>A0A2P5F506_TREOI</name>
<accession>A0A2P5F506</accession>
<dbReference type="OrthoDB" id="10342442at2759"/>
<reference evidence="2" key="1">
    <citation type="submission" date="2016-06" db="EMBL/GenBank/DDBJ databases">
        <title>Parallel loss of symbiosis genes in relatives of nitrogen-fixing non-legume Parasponia.</title>
        <authorList>
            <person name="Van Velzen R."/>
            <person name="Holmer R."/>
            <person name="Bu F."/>
            <person name="Rutten L."/>
            <person name="Van Zeijl A."/>
            <person name="Liu W."/>
            <person name="Santuari L."/>
            <person name="Cao Q."/>
            <person name="Sharma T."/>
            <person name="Shen D."/>
            <person name="Roswanjaya Y."/>
            <person name="Wardhani T."/>
            <person name="Kalhor M.S."/>
            <person name="Jansen J."/>
            <person name="Van den Hoogen J."/>
            <person name="Gungor B."/>
            <person name="Hartog M."/>
            <person name="Hontelez J."/>
            <person name="Verver J."/>
            <person name="Yang W.-C."/>
            <person name="Schijlen E."/>
            <person name="Repin R."/>
            <person name="Schilthuizen M."/>
            <person name="Schranz E."/>
            <person name="Heidstra R."/>
            <person name="Miyata K."/>
            <person name="Fedorova E."/>
            <person name="Kohlen W."/>
            <person name="Bisseling T."/>
            <person name="Smit S."/>
            <person name="Geurts R."/>
        </authorList>
    </citation>
    <scope>NUCLEOTIDE SEQUENCE [LARGE SCALE GENOMIC DNA]</scope>
    <source>
        <strain evidence="2">cv. RG33-2</strain>
    </source>
</reference>